<organism evidence="1 2">
    <name type="scientific">Sunxiuqinia dokdonensis</name>
    <dbReference type="NCBI Taxonomy" id="1409788"/>
    <lineage>
        <taxon>Bacteria</taxon>
        <taxon>Pseudomonadati</taxon>
        <taxon>Bacteroidota</taxon>
        <taxon>Bacteroidia</taxon>
        <taxon>Marinilabiliales</taxon>
        <taxon>Prolixibacteraceae</taxon>
        <taxon>Sunxiuqinia</taxon>
    </lineage>
</organism>
<comment type="caution">
    <text evidence="1">The sequence shown here is derived from an EMBL/GenBank/DDBJ whole genome shotgun (WGS) entry which is preliminary data.</text>
</comment>
<sequence length="156" mass="17941">MAEKEIALLKKQQEKLTEKSFDLEAWKNQTTLFLQRIFGADHNIVKMIADLKYDYSSWTLRDATGNEKTDDPVKMQADEILEAAIMELENLGLPQQESSAEKAWELMEEELTGKQFKEIKAIIDSGKKNKLAKVQEVLNRLEKENLISILSRILIS</sequence>
<dbReference type="OrthoDB" id="1123389at2"/>
<dbReference type="RefSeq" id="WP_053187767.1">
    <property type="nucleotide sequence ID" value="NZ_LGIA01000205.1"/>
</dbReference>
<dbReference type="Proteomes" id="UP000036958">
    <property type="component" value="Unassembled WGS sequence"/>
</dbReference>
<dbReference type="AlphaFoldDB" id="A0A0L8V3Z0"/>
<protein>
    <submittedName>
        <fullName evidence="1">Uncharacterized protein</fullName>
    </submittedName>
</protein>
<evidence type="ECO:0000313" key="2">
    <source>
        <dbReference type="Proteomes" id="UP000036958"/>
    </source>
</evidence>
<keyword evidence="2" id="KW-1185">Reference proteome</keyword>
<gene>
    <name evidence="1" type="ORF">NC99_41730</name>
</gene>
<accession>A0A0L8V3Z0</accession>
<dbReference type="STRING" id="1409788.NC99_41730"/>
<dbReference type="EMBL" id="LGIA01000205">
    <property type="protein sequence ID" value="KOH42957.1"/>
    <property type="molecule type" value="Genomic_DNA"/>
</dbReference>
<evidence type="ECO:0000313" key="1">
    <source>
        <dbReference type="EMBL" id="KOH42957.1"/>
    </source>
</evidence>
<proteinExistence type="predicted"/>
<reference evidence="2" key="1">
    <citation type="submission" date="2015-07" db="EMBL/GenBank/DDBJ databases">
        <title>Genome sequencing of Sunxiuqinia dokdonensis strain SK.</title>
        <authorList>
            <person name="Ahn S."/>
            <person name="Kim B.-C."/>
        </authorList>
    </citation>
    <scope>NUCLEOTIDE SEQUENCE [LARGE SCALE GENOMIC DNA]</scope>
    <source>
        <strain evidence="2">SK</strain>
    </source>
</reference>
<name>A0A0L8V3Z0_9BACT</name>